<reference evidence="2 3" key="1">
    <citation type="journal article" date="2019" name="Int. J. Syst. Evol. Microbiol.">
        <title>The Global Catalogue of Microorganisms (GCM) 10K type strain sequencing project: providing services to taxonomists for standard genome sequencing and annotation.</title>
        <authorList>
            <consortium name="The Broad Institute Genomics Platform"/>
            <consortium name="The Broad Institute Genome Sequencing Center for Infectious Disease"/>
            <person name="Wu L."/>
            <person name="Ma J."/>
        </authorList>
    </citation>
    <scope>NUCLEOTIDE SEQUENCE [LARGE SCALE GENOMIC DNA]</scope>
    <source>
        <strain evidence="2 3">JCM 15478</strain>
    </source>
</reference>
<sequence>MDVEAAAALVAAAGTAVGTGAASAAGESAWQSLVSLARRATGRAPGGQEDAADPGGRVPDGDVSDGEALDGVVDGEVLDAPDAATAREFAARLRQRADQDAEFAARLCEWAETHRATIEATQLRDESVVENKIVGSRVTGPVIQARDIHGGITLN</sequence>
<name>A0ABN2VXY8_9ACTN</name>
<feature type="region of interest" description="Disordered" evidence="1">
    <location>
        <begin position="40"/>
        <end position="68"/>
    </location>
</feature>
<protein>
    <submittedName>
        <fullName evidence="2">Uncharacterized protein</fullName>
    </submittedName>
</protein>
<comment type="caution">
    <text evidence="2">The sequence shown here is derived from an EMBL/GenBank/DDBJ whole genome shotgun (WGS) entry which is preliminary data.</text>
</comment>
<dbReference type="EMBL" id="BAAAPE010000008">
    <property type="protein sequence ID" value="GAA2077071.1"/>
    <property type="molecule type" value="Genomic_DNA"/>
</dbReference>
<accession>A0ABN2VXY8</accession>
<dbReference type="RefSeq" id="WP_344528689.1">
    <property type="nucleotide sequence ID" value="NZ_BAAAPE010000008.1"/>
</dbReference>
<evidence type="ECO:0000313" key="3">
    <source>
        <dbReference type="Proteomes" id="UP001500016"/>
    </source>
</evidence>
<evidence type="ECO:0000313" key="2">
    <source>
        <dbReference type="EMBL" id="GAA2077071.1"/>
    </source>
</evidence>
<proteinExistence type="predicted"/>
<gene>
    <name evidence="2" type="ORF">GCM10009801_32930</name>
</gene>
<keyword evidence="3" id="KW-1185">Reference proteome</keyword>
<organism evidence="2 3">
    <name type="scientific">Streptomyces albiaxialis</name>
    <dbReference type="NCBI Taxonomy" id="329523"/>
    <lineage>
        <taxon>Bacteria</taxon>
        <taxon>Bacillati</taxon>
        <taxon>Actinomycetota</taxon>
        <taxon>Actinomycetes</taxon>
        <taxon>Kitasatosporales</taxon>
        <taxon>Streptomycetaceae</taxon>
        <taxon>Streptomyces</taxon>
    </lineage>
</organism>
<dbReference type="Proteomes" id="UP001500016">
    <property type="component" value="Unassembled WGS sequence"/>
</dbReference>
<evidence type="ECO:0000256" key="1">
    <source>
        <dbReference type="SAM" id="MobiDB-lite"/>
    </source>
</evidence>